<dbReference type="SUPFAM" id="SSF111038">
    <property type="entry name" value="YjbQ-like"/>
    <property type="match status" value="1"/>
</dbReference>
<evidence type="ECO:0000313" key="3">
    <source>
        <dbReference type="Proteomes" id="UP000321408"/>
    </source>
</evidence>
<dbReference type="InterPro" id="IPR001602">
    <property type="entry name" value="UPF0047_YjbQ-like"/>
</dbReference>
<dbReference type="EMBL" id="CP042905">
    <property type="protein sequence ID" value="QEE16573.1"/>
    <property type="molecule type" value="Genomic_DNA"/>
</dbReference>
<name>A0A5B9DCT4_9ARCH</name>
<dbReference type="OrthoDB" id="6663at2157"/>
<protein>
    <submittedName>
        <fullName evidence="2">Secondary thiamine-phosphate synthase enzyme YjbQ</fullName>
    </submittedName>
</protein>
<dbReference type="Gene3D" id="2.60.120.460">
    <property type="entry name" value="YjbQ-like"/>
    <property type="match status" value="1"/>
</dbReference>
<dbReference type="AlphaFoldDB" id="A0A5B9DCT4"/>
<dbReference type="KEGG" id="psyt:DSAG12_02403"/>
<sequence>MIIKKNSFSLQTDRREQFIPITEEVNSFVQTIGDHMIGGCKIYIPHTTAAVIVNQIVNPDVMRDFQTYLDSLVPKKRMLNVQGNSDAHFKSSLLGTFVEIPITKGKLKLGEWQDIIFAEFDGPRTRTVMLQIWGKL</sequence>
<dbReference type="PANTHER" id="PTHR30615:SF8">
    <property type="entry name" value="UPF0047 PROTEIN C4A8.02C"/>
    <property type="match status" value="1"/>
</dbReference>
<dbReference type="GeneID" id="41330390"/>
<evidence type="ECO:0000256" key="1">
    <source>
        <dbReference type="ARBA" id="ARBA00005534"/>
    </source>
</evidence>
<comment type="similarity">
    <text evidence="1">Belongs to the UPF0047 family.</text>
</comment>
<reference evidence="2 3" key="2">
    <citation type="journal article" date="2024" name="Int. J. Syst. Evol. Microbiol.">
        <title>Promethearchaeum syntrophicum gen. nov., sp. nov., an anaerobic, obligately syntrophic archaeon, the first isolate of the lineage 'Asgard' archaea, and proposal of the new archaeal phylum Promethearchaeota phyl. nov. and kingdom Promethearchaeati regn. nov.</title>
        <authorList>
            <person name="Imachi H."/>
            <person name="Nobu M.K."/>
            <person name="Kato S."/>
            <person name="Takaki Y."/>
            <person name="Miyazaki M."/>
            <person name="Miyata M."/>
            <person name="Ogawara M."/>
            <person name="Saito Y."/>
            <person name="Sakai S."/>
            <person name="Tahara Y.O."/>
            <person name="Takano Y."/>
            <person name="Tasumi E."/>
            <person name="Uematsu K."/>
            <person name="Yoshimura T."/>
            <person name="Itoh T."/>
            <person name="Ohkuma M."/>
            <person name="Takai K."/>
        </authorList>
    </citation>
    <scope>NUCLEOTIDE SEQUENCE [LARGE SCALE GENOMIC DNA]</scope>
    <source>
        <strain evidence="2 3">MK-D1</strain>
    </source>
</reference>
<proteinExistence type="inferred from homology"/>
<dbReference type="PANTHER" id="PTHR30615">
    <property type="entry name" value="UNCHARACTERIZED PROTEIN YJBQ-RELATED"/>
    <property type="match status" value="1"/>
</dbReference>
<dbReference type="RefSeq" id="WP_147663446.1">
    <property type="nucleotide sequence ID" value="NZ_CP042905.2"/>
</dbReference>
<dbReference type="InterPro" id="IPR035917">
    <property type="entry name" value="YjbQ-like_sf"/>
</dbReference>
<dbReference type="PIRSF" id="PIRSF004681">
    <property type="entry name" value="UCP004681"/>
    <property type="match status" value="1"/>
</dbReference>
<dbReference type="Pfam" id="PF01894">
    <property type="entry name" value="YjbQ"/>
    <property type="match status" value="1"/>
</dbReference>
<reference evidence="2 3" key="1">
    <citation type="journal article" date="2020" name="Nature">
        <title>Isolation of an archaeon at the prokaryote-eukaryote interface.</title>
        <authorList>
            <person name="Imachi H."/>
            <person name="Nobu M.K."/>
            <person name="Nakahara N."/>
            <person name="Morono Y."/>
            <person name="Ogawara M."/>
            <person name="Takaki Y."/>
            <person name="Takano Y."/>
            <person name="Uematsu K."/>
            <person name="Ikuta T."/>
            <person name="Ito M."/>
            <person name="Matsui Y."/>
            <person name="Miyazaki M."/>
            <person name="Murata K."/>
            <person name="Saito Y."/>
            <person name="Sakai S."/>
            <person name="Song C."/>
            <person name="Tasumi E."/>
            <person name="Yamanaka Y."/>
            <person name="Yamaguchi T."/>
            <person name="Kamagata Y."/>
            <person name="Tamaki H."/>
            <person name="Takai K."/>
        </authorList>
    </citation>
    <scope>NUCLEOTIDE SEQUENCE [LARGE SCALE GENOMIC DNA]</scope>
    <source>
        <strain evidence="2 3">MK-D1</strain>
    </source>
</reference>
<evidence type="ECO:0000313" key="2">
    <source>
        <dbReference type="EMBL" id="QEE16573.1"/>
    </source>
</evidence>
<dbReference type="NCBIfam" id="TIGR00149">
    <property type="entry name" value="TIGR00149_YjbQ"/>
    <property type="match status" value="1"/>
</dbReference>
<keyword evidence="3" id="KW-1185">Reference proteome</keyword>
<dbReference type="Proteomes" id="UP000321408">
    <property type="component" value="Chromosome"/>
</dbReference>
<gene>
    <name evidence="2" type="ORF">DSAG12_02403</name>
</gene>
<accession>A0A5B9DCT4</accession>
<organism evidence="2 3">
    <name type="scientific">Promethearchaeum syntrophicum</name>
    <dbReference type="NCBI Taxonomy" id="2594042"/>
    <lineage>
        <taxon>Archaea</taxon>
        <taxon>Promethearchaeati</taxon>
        <taxon>Promethearchaeota</taxon>
        <taxon>Promethearchaeia</taxon>
        <taxon>Promethearchaeales</taxon>
        <taxon>Promethearchaeaceae</taxon>
        <taxon>Promethearchaeum</taxon>
    </lineage>
</organism>